<dbReference type="SUPFAM" id="SSF88874">
    <property type="entry name" value="Receptor-binding domain of short tail fibre protein gp12"/>
    <property type="match status" value="1"/>
</dbReference>
<accession>A0ABT5NZ46</accession>
<dbReference type="InterPro" id="IPR037053">
    <property type="entry name" value="Phage_tail_collar_dom_sf"/>
</dbReference>
<feature type="domain" description="Phage tail collar" evidence="1">
    <location>
        <begin position="7"/>
        <end position="63"/>
    </location>
</feature>
<evidence type="ECO:0000259" key="1">
    <source>
        <dbReference type="Pfam" id="PF07484"/>
    </source>
</evidence>
<keyword evidence="3" id="KW-1185">Reference proteome</keyword>
<protein>
    <submittedName>
        <fullName evidence="2">Tail fiber protein</fullName>
    </submittedName>
</protein>
<sequence length="178" mass="18344">MSEPFVGEIKMFGGNFAPYQYALCNGQIMPIQQNQALFTILGTSFGGNGQTNFALPDLRGRAPMHVGQSPGANNINLGESGGTPSTTMSVNQMPNHSHPIMVSTGGASADKGSSALMLAQSATSDLTPVNIYGAASTNVALAAQSCGAVGGNLPFSIQSPYLGINMIIALYGIFPSRN</sequence>
<name>A0ABT5NZ46_9PSED</name>
<dbReference type="InterPro" id="IPR011083">
    <property type="entry name" value="Phage_tail_collar_dom"/>
</dbReference>
<evidence type="ECO:0000313" key="3">
    <source>
        <dbReference type="Proteomes" id="UP001148203"/>
    </source>
</evidence>
<dbReference type="EMBL" id="JAMDGY010000089">
    <property type="protein sequence ID" value="MDD0993397.1"/>
    <property type="molecule type" value="Genomic_DNA"/>
</dbReference>
<dbReference type="RefSeq" id="WP_273913582.1">
    <property type="nucleotide sequence ID" value="NZ_JAMDGX010000092.1"/>
</dbReference>
<comment type="caution">
    <text evidence="2">The sequence shown here is derived from an EMBL/GenBank/DDBJ whole genome shotgun (WGS) entry which is preliminary data.</text>
</comment>
<evidence type="ECO:0000313" key="2">
    <source>
        <dbReference type="EMBL" id="MDD0993397.1"/>
    </source>
</evidence>
<reference evidence="2 3" key="1">
    <citation type="submission" date="2022-05" db="EMBL/GenBank/DDBJ databases">
        <title>Novel Pseudomonas spp. Isolated from a Rainbow Trout Aquaculture Facility.</title>
        <authorList>
            <person name="Testerman T."/>
            <person name="Graf J."/>
        </authorList>
    </citation>
    <scope>NUCLEOTIDE SEQUENCE [LARGE SCALE GENOMIC DNA]</scope>
    <source>
        <strain evidence="2 3">ID681</strain>
    </source>
</reference>
<dbReference type="Proteomes" id="UP001148203">
    <property type="component" value="Unassembled WGS sequence"/>
</dbReference>
<dbReference type="Pfam" id="PF07484">
    <property type="entry name" value="Collar"/>
    <property type="match status" value="1"/>
</dbReference>
<dbReference type="Gene3D" id="3.90.1340.10">
    <property type="entry name" value="Phage tail collar domain"/>
    <property type="match status" value="1"/>
</dbReference>
<gene>
    <name evidence="2" type="ORF">M5G11_22995</name>
</gene>
<organism evidence="2 3">
    <name type="scientific">Pseudomonas fontis</name>
    <dbReference type="NCBI Taxonomy" id="2942633"/>
    <lineage>
        <taxon>Bacteria</taxon>
        <taxon>Pseudomonadati</taxon>
        <taxon>Pseudomonadota</taxon>
        <taxon>Gammaproteobacteria</taxon>
        <taxon>Pseudomonadales</taxon>
        <taxon>Pseudomonadaceae</taxon>
        <taxon>Pseudomonas</taxon>
    </lineage>
</organism>
<proteinExistence type="predicted"/>